<evidence type="ECO:0000313" key="2">
    <source>
        <dbReference type="Proteomes" id="UP000215914"/>
    </source>
</evidence>
<sequence length="59" mass="6535">MRHYVMSALDFIKSDDTSDVVFEDAPTVPGENVVGSVLQSLCLSVYHQDVVSILFFISL</sequence>
<name>A0A9K3H2B2_HELAN</name>
<keyword evidence="2" id="KW-1185">Reference proteome</keyword>
<organism evidence="1 2">
    <name type="scientific">Helianthus annuus</name>
    <name type="common">Common sunflower</name>
    <dbReference type="NCBI Taxonomy" id="4232"/>
    <lineage>
        <taxon>Eukaryota</taxon>
        <taxon>Viridiplantae</taxon>
        <taxon>Streptophyta</taxon>
        <taxon>Embryophyta</taxon>
        <taxon>Tracheophyta</taxon>
        <taxon>Spermatophyta</taxon>
        <taxon>Magnoliopsida</taxon>
        <taxon>eudicotyledons</taxon>
        <taxon>Gunneridae</taxon>
        <taxon>Pentapetalae</taxon>
        <taxon>asterids</taxon>
        <taxon>campanulids</taxon>
        <taxon>Asterales</taxon>
        <taxon>Asteraceae</taxon>
        <taxon>Asteroideae</taxon>
        <taxon>Heliantheae alliance</taxon>
        <taxon>Heliantheae</taxon>
        <taxon>Helianthus</taxon>
    </lineage>
</organism>
<dbReference type="Gramene" id="mRNA:HanXRQr2_Chr15g0696791">
    <property type="protein sequence ID" value="mRNA:HanXRQr2_Chr15g0696791"/>
    <property type="gene ID" value="HanXRQr2_Chr15g0696791"/>
</dbReference>
<dbReference type="AlphaFoldDB" id="A0A9K3H2B2"/>
<protein>
    <submittedName>
        <fullName evidence="1">Uncharacterized protein</fullName>
    </submittedName>
</protein>
<dbReference type="EMBL" id="MNCJ02000330">
    <property type="protein sequence ID" value="KAF5764847.1"/>
    <property type="molecule type" value="Genomic_DNA"/>
</dbReference>
<gene>
    <name evidence="1" type="ORF">HanXRQr2_Chr15g0696791</name>
</gene>
<comment type="caution">
    <text evidence="1">The sequence shown here is derived from an EMBL/GenBank/DDBJ whole genome shotgun (WGS) entry which is preliminary data.</text>
</comment>
<proteinExistence type="predicted"/>
<evidence type="ECO:0000313" key="1">
    <source>
        <dbReference type="EMBL" id="KAF5764847.1"/>
    </source>
</evidence>
<dbReference type="Proteomes" id="UP000215914">
    <property type="component" value="Unassembled WGS sequence"/>
</dbReference>
<reference evidence="1" key="2">
    <citation type="submission" date="2020-06" db="EMBL/GenBank/DDBJ databases">
        <title>Helianthus annuus Genome sequencing and assembly Release 2.</title>
        <authorList>
            <person name="Gouzy J."/>
            <person name="Langlade N."/>
            <person name="Munos S."/>
        </authorList>
    </citation>
    <scope>NUCLEOTIDE SEQUENCE</scope>
    <source>
        <tissue evidence="1">Leaves</tissue>
    </source>
</reference>
<accession>A0A9K3H2B2</accession>
<reference evidence="1" key="1">
    <citation type="journal article" date="2017" name="Nature">
        <title>The sunflower genome provides insights into oil metabolism, flowering and Asterid evolution.</title>
        <authorList>
            <person name="Badouin H."/>
            <person name="Gouzy J."/>
            <person name="Grassa C.J."/>
            <person name="Murat F."/>
            <person name="Staton S.E."/>
            <person name="Cottret L."/>
            <person name="Lelandais-Briere C."/>
            <person name="Owens G.L."/>
            <person name="Carrere S."/>
            <person name="Mayjonade B."/>
            <person name="Legrand L."/>
            <person name="Gill N."/>
            <person name="Kane N.C."/>
            <person name="Bowers J.E."/>
            <person name="Hubner S."/>
            <person name="Bellec A."/>
            <person name="Berard A."/>
            <person name="Berges H."/>
            <person name="Blanchet N."/>
            <person name="Boniface M.C."/>
            <person name="Brunel D."/>
            <person name="Catrice O."/>
            <person name="Chaidir N."/>
            <person name="Claudel C."/>
            <person name="Donnadieu C."/>
            <person name="Faraut T."/>
            <person name="Fievet G."/>
            <person name="Helmstetter N."/>
            <person name="King M."/>
            <person name="Knapp S.J."/>
            <person name="Lai Z."/>
            <person name="Le Paslier M.C."/>
            <person name="Lippi Y."/>
            <person name="Lorenzon L."/>
            <person name="Mandel J.R."/>
            <person name="Marage G."/>
            <person name="Marchand G."/>
            <person name="Marquand E."/>
            <person name="Bret-Mestries E."/>
            <person name="Morien E."/>
            <person name="Nambeesan S."/>
            <person name="Nguyen T."/>
            <person name="Pegot-Espagnet P."/>
            <person name="Pouilly N."/>
            <person name="Raftis F."/>
            <person name="Sallet E."/>
            <person name="Schiex T."/>
            <person name="Thomas J."/>
            <person name="Vandecasteele C."/>
            <person name="Vares D."/>
            <person name="Vear F."/>
            <person name="Vautrin S."/>
            <person name="Crespi M."/>
            <person name="Mangin B."/>
            <person name="Burke J.M."/>
            <person name="Salse J."/>
            <person name="Munos S."/>
            <person name="Vincourt P."/>
            <person name="Rieseberg L.H."/>
            <person name="Langlade N.B."/>
        </authorList>
    </citation>
    <scope>NUCLEOTIDE SEQUENCE</scope>
    <source>
        <tissue evidence="1">Leaves</tissue>
    </source>
</reference>